<feature type="domain" description="Thioredoxin" evidence="10">
    <location>
        <begin position="1"/>
        <end position="107"/>
    </location>
</feature>
<keyword evidence="2" id="KW-0813">Transport</keyword>
<dbReference type="PIRSF" id="PIRSF000077">
    <property type="entry name" value="Thioredoxin"/>
    <property type="match status" value="1"/>
</dbReference>
<evidence type="ECO:0000256" key="4">
    <source>
        <dbReference type="ARBA" id="ARBA00023157"/>
    </source>
</evidence>
<evidence type="ECO:0000313" key="11">
    <source>
        <dbReference type="EMBL" id="HDD43937.1"/>
    </source>
</evidence>
<dbReference type="Pfam" id="PF00085">
    <property type="entry name" value="Thioredoxin"/>
    <property type="match status" value="1"/>
</dbReference>
<evidence type="ECO:0000259" key="10">
    <source>
        <dbReference type="PROSITE" id="PS51352"/>
    </source>
</evidence>
<dbReference type="PANTHER" id="PTHR45663">
    <property type="entry name" value="GEO12009P1"/>
    <property type="match status" value="1"/>
</dbReference>
<sequence>MAIIVVTDANFNDEVLNSNLPVIVDFWAPWCAPCRMIAPIMEELATQYENKVKICKINVDENPITPGRFEIKAIPTIIFFKNGKVYDQIVGVVPKSMIEQIIEKMLT</sequence>
<reference evidence="11" key="1">
    <citation type="journal article" date="2020" name="mSystems">
        <title>Genome- and Community-Level Interaction Insights into Carbon Utilization and Element Cycling Functions of Hydrothermarchaeota in Hydrothermal Sediment.</title>
        <authorList>
            <person name="Zhou Z."/>
            <person name="Liu Y."/>
            <person name="Xu W."/>
            <person name="Pan J."/>
            <person name="Luo Z.H."/>
            <person name="Li M."/>
        </authorList>
    </citation>
    <scope>NUCLEOTIDE SEQUENCE [LARGE SCALE GENOMIC DNA]</scope>
    <source>
        <strain evidence="11">HyVt-233</strain>
    </source>
</reference>
<organism evidence="11">
    <name type="scientific">Desulfofervidus auxilii</name>
    <dbReference type="NCBI Taxonomy" id="1621989"/>
    <lineage>
        <taxon>Bacteria</taxon>
        <taxon>Pseudomonadati</taxon>
        <taxon>Thermodesulfobacteriota</taxon>
        <taxon>Candidatus Desulfofervidia</taxon>
        <taxon>Candidatus Desulfofervidales</taxon>
        <taxon>Candidatus Desulfofervidaceae</taxon>
        <taxon>Candidatus Desulfofervidus</taxon>
    </lineage>
</organism>
<keyword evidence="3" id="KW-0249">Electron transport</keyword>
<proteinExistence type="inferred from homology"/>
<evidence type="ECO:0000256" key="9">
    <source>
        <dbReference type="PIRSR" id="PIRSR000077-4"/>
    </source>
</evidence>
<dbReference type="FunFam" id="3.40.30.10:FF:000001">
    <property type="entry name" value="Thioredoxin"/>
    <property type="match status" value="1"/>
</dbReference>
<dbReference type="InterPro" id="IPR013766">
    <property type="entry name" value="Thioredoxin_domain"/>
</dbReference>
<dbReference type="GO" id="GO:0005829">
    <property type="term" value="C:cytosol"/>
    <property type="evidence" value="ECO:0007669"/>
    <property type="project" value="TreeGrafter"/>
</dbReference>
<comment type="similarity">
    <text evidence="1 7">Belongs to the thioredoxin family.</text>
</comment>
<evidence type="ECO:0000256" key="3">
    <source>
        <dbReference type="ARBA" id="ARBA00022982"/>
    </source>
</evidence>
<dbReference type="Proteomes" id="UP000886289">
    <property type="component" value="Unassembled WGS sequence"/>
</dbReference>
<dbReference type="PRINTS" id="PR00421">
    <property type="entry name" value="THIOREDOXIN"/>
</dbReference>
<dbReference type="AlphaFoldDB" id="A0A7C0Y3Z8"/>
<comment type="caution">
    <text evidence="11">The sequence shown here is derived from an EMBL/GenBank/DDBJ whole genome shotgun (WGS) entry which is preliminary data.</text>
</comment>
<evidence type="ECO:0000256" key="8">
    <source>
        <dbReference type="PIRSR" id="PIRSR000077-1"/>
    </source>
</evidence>
<dbReference type="SUPFAM" id="SSF52833">
    <property type="entry name" value="Thioredoxin-like"/>
    <property type="match status" value="1"/>
</dbReference>
<feature type="site" description="Contributes to redox potential value" evidence="8">
    <location>
        <position position="33"/>
    </location>
</feature>
<dbReference type="PROSITE" id="PS00194">
    <property type="entry name" value="THIOREDOXIN_1"/>
    <property type="match status" value="1"/>
</dbReference>
<dbReference type="PANTHER" id="PTHR45663:SF11">
    <property type="entry name" value="GEO12009P1"/>
    <property type="match status" value="1"/>
</dbReference>
<feature type="site" description="Contributes to redox potential value" evidence="8">
    <location>
        <position position="32"/>
    </location>
</feature>
<gene>
    <name evidence="11" type="primary">trxA</name>
    <name evidence="11" type="ORF">ENG63_03635</name>
</gene>
<feature type="active site" description="Nucleophile" evidence="8">
    <location>
        <position position="34"/>
    </location>
</feature>
<feature type="disulfide bond" description="Redox-active" evidence="9">
    <location>
        <begin position="31"/>
        <end position="34"/>
    </location>
</feature>
<evidence type="ECO:0000256" key="7">
    <source>
        <dbReference type="PIRNR" id="PIRNR000077"/>
    </source>
</evidence>
<dbReference type="InterPro" id="IPR036249">
    <property type="entry name" value="Thioredoxin-like_sf"/>
</dbReference>
<accession>A0A7C0Y3Z8</accession>
<dbReference type="InterPro" id="IPR005746">
    <property type="entry name" value="Thioredoxin"/>
</dbReference>
<dbReference type="EMBL" id="DRBS01000139">
    <property type="protein sequence ID" value="HDD43937.1"/>
    <property type="molecule type" value="Genomic_DNA"/>
</dbReference>
<dbReference type="PROSITE" id="PS51352">
    <property type="entry name" value="THIOREDOXIN_2"/>
    <property type="match status" value="1"/>
</dbReference>
<evidence type="ECO:0000256" key="6">
    <source>
        <dbReference type="NCBIfam" id="TIGR01068"/>
    </source>
</evidence>
<dbReference type="Gene3D" id="3.40.30.10">
    <property type="entry name" value="Glutaredoxin"/>
    <property type="match status" value="1"/>
</dbReference>
<dbReference type="GO" id="GO:0045454">
    <property type="term" value="P:cell redox homeostasis"/>
    <property type="evidence" value="ECO:0007669"/>
    <property type="project" value="TreeGrafter"/>
</dbReference>
<dbReference type="InterPro" id="IPR017937">
    <property type="entry name" value="Thioredoxin_CS"/>
</dbReference>
<dbReference type="NCBIfam" id="TIGR01068">
    <property type="entry name" value="thioredoxin"/>
    <property type="match status" value="1"/>
</dbReference>
<feature type="site" description="Deprotonates C-terminal active site Cys" evidence="8">
    <location>
        <position position="25"/>
    </location>
</feature>
<feature type="active site" description="Nucleophile" evidence="8">
    <location>
        <position position="31"/>
    </location>
</feature>
<protein>
    <recommendedName>
        <fullName evidence="6 7">Thioredoxin</fullName>
    </recommendedName>
</protein>
<keyword evidence="5 9" id="KW-0676">Redox-active center</keyword>
<dbReference type="CDD" id="cd02947">
    <property type="entry name" value="TRX_family"/>
    <property type="match status" value="1"/>
</dbReference>
<evidence type="ECO:0000256" key="1">
    <source>
        <dbReference type="ARBA" id="ARBA00008987"/>
    </source>
</evidence>
<dbReference type="GO" id="GO:0015035">
    <property type="term" value="F:protein-disulfide reductase activity"/>
    <property type="evidence" value="ECO:0007669"/>
    <property type="project" value="UniProtKB-UniRule"/>
</dbReference>
<name>A0A7C0Y3Z8_DESA2</name>
<evidence type="ECO:0000256" key="5">
    <source>
        <dbReference type="ARBA" id="ARBA00023284"/>
    </source>
</evidence>
<evidence type="ECO:0000256" key="2">
    <source>
        <dbReference type="ARBA" id="ARBA00022448"/>
    </source>
</evidence>
<keyword evidence="4 9" id="KW-1015">Disulfide bond</keyword>